<dbReference type="NCBIfam" id="NF033441">
    <property type="entry name" value="BREX_BrxC"/>
    <property type="match status" value="1"/>
</dbReference>
<reference evidence="4 5" key="1">
    <citation type="submission" date="2018-10" db="EMBL/GenBank/DDBJ databases">
        <title>Genome-centric metagenomics revealed C2 chemical producing, CO utilizing Clostridium with novel acetogenic gene cluster.</title>
        <authorList>
            <person name="Kang H."/>
            <person name="Park B."/>
            <person name="Choi I.G."/>
            <person name="Chang I.S."/>
        </authorList>
    </citation>
    <scope>NUCLEOTIDE SEQUENCE [LARGE SCALE GENOMIC DNA]</scope>
    <source>
        <strain evidence="4 5">H21-9</strain>
    </source>
</reference>
<comment type="caution">
    <text evidence="4">The sequence shown here is derived from an EMBL/GenBank/DDBJ whole genome shotgun (WGS) entry which is preliminary data.</text>
</comment>
<dbReference type="SUPFAM" id="SSF52540">
    <property type="entry name" value="P-loop containing nucleoside triphosphate hydrolases"/>
    <property type="match status" value="1"/>
</dbReference>
<dbReference type="InterPro" id="IPR058037">
    <property type="entry name" value="BREX_BrxC_helical"/>
</dbReference>
<dbReference type="EMBL" id="RFAQ01000109">
    <property type="protein sequence ID" value="RMC93041.1"/>
    <property type="molecule type" value="Genomic_DNA"/>
</dbReference>
<accession>A0A3M0S562</accession>
<proteinExistence type="predicted"/>
<dbReference type="Proteomes" id="UP000277999">
    <property type="component" value="Unassembled WGS sequence"/>
</dbReference>
<dbReference type="InterPro" id="IPR058038">
    <property type="entry name" value="BREX_BrxC_wHTH"/>
</dbReference>
<dbReference type="Pfam" id="PF25792">
    <property type="entry name" value="BREX_BrxC_helical"/>
    <property type="match status" value="1"/>
</dbReference>
<dbReference type="InterPro" id="IPR027417">
    <property type="entry name" value="P-loop_NTPase"/>
</dbReference>
<dbReference type="Pfam" id="PF25796">
    <property type="entry name" value="BREX_BrxC_4th"/>
    <property type="match status" value="1"/>
</dbReference>
<evidence type="ECO:0000259" key="3">
    <source>
        <dbReference type="Pfam" id="PF25796"/>
    </source>
</evidence>
<evidence type="ECO:0000313" key="4">
    <source>
        <dbReference type="EMBL" id="RMC93041.1"/>
    </source>
</evidence>
<protein>
    <submittedName>
        <fullName evidence="4">BREX system P-loop protein BrxC</fullName>
    </submittedName>
</protein>
<name>A0A3M0S562_9CLOT</name>
<feature type="domain" description="Probable ATP-binding protein BrxC alpha-helical" evidence="2">
    <location>
        <begin position="878"/>
        <end position="1002"/>
    </location>
</feature>
<dbReference type="Pfam" id="PF25791">
    <property type="entry name" value="WHD_BREX_BrxC"/>
    <property type="match status" value="1"/>
</dbReference>
<dbReference type="AlphaFoldDB" id="A0A3M0S562"/>
<dbReference type="InterPro" id="IPR058036">
    <property type="entry name" value="BREX_BrxC_4th"/>
</dbReference>
<dbReference type="RefSeq" id="WP_122060107.1">
    <property type="nucleotide sequence ID" value="NZ_RFAQ01000109.1"/>
</dbReference>
<feature type="domain" description="Probable ATP-binding protein BrxC 4th six-stranded beta-sheet" evidence="3">
    <location>
        <begin position="565"/>
        <end position="736"/>
    </location>
</feature>
<gene>
    <name evidence="4" type="primary">brxC</name>
    <name evidence="4" type="ORF">D9O40_18355</name>
</gene>
<evidence type="ECO:0000259" key="1">
    <source>
        <dbReference type="Pfam" id="PF25791"/>
    </source>
</evidence>
<feature type="domain" description="Probable ATP-binding protein BrxC winged helix-turn-helix" evidence="1">
    <location>
        <begin position="753"/>
        <end position="870"/>
    </location>
</feature>
<dbReference type="InterPro" id="IPR047679">
    <property type="entry name" value="BREX_BrxC"/>
</dbReference>
<evidence type="ECO:0000259" key="2">
    <source>
        <dbReference type="Pfam" id="PF25792"/>
    </source>
</evidence>
<sequence>MKIHDMFYKKIDRDIKGVIKVGQSDNKNIYQELDEYVVTSELEKYMEKFFDAYSKGLDGRTDKMGVWISGFFGSGKSHFLKILSYLLSDKLVKDRSGNERTASSFFIDDVKIRKQGLKKKIERVVSFSKDTDVILFNIDSKSSADSKMDKDAIVEVFMKVFNEYLGYCGSIPFLAELEHKIDMDGKYDAFKMKFKELNGSDWTKIREDYYFIQDDIIETLVSLNIMSESEAKNWAENAQSTYSLSIDKFADIVRRYCESKGKNHHLLFLVDEIGQYIADDGKLMLNLQTVTEDLGTACSGHAWIIVTSQQDIDSITKTIGDNFSKIQGRFDTRIALSSANVDEVIRKRILYKNDEAAVILEDLYDKYESVIKNLITFSDGTPYMPLYKGREDFAEVYPFVPYQFNLLGSVLTAIRQHGASGKHLAEGERSMLALFKEAAVKIEGKREGVIVPFNEFYSALENFIDHTHRIVIIQAAKNDRLNKFDVELLKVLFMTKYVENFPKNVENLTTLMISDVNDDRIDLRKKVEASLRILCDEMLVQKNGQIYSFLTNEEQEAENAIRHINIEPSDIVNYVAQVAFDEIIVFPNNKYSYNKRYQFSFNQKIDDRFYKNKQTQAISLHLMTAYSGEQSDIALAMLSATENSVIIRLSDDYPYLEEIAEMLKITKFLNKQDVGSMTNYEVIRITKQKERKDKVERIRDYVRMAIETADIYVNGEQVQIKTKDVVDRVNEALGKLIASEYSKLGDMQTEPGQSDILNMLKNNKTQLILDLGESLEPNHNALNELISTIRYSGKTSVKFSIKQAMDKFMAAPYGYTEEDVQYLIATLYKKGTISLKMNGVVYSPASTSPDDAYKYITRKEYREKILLEMKETPKIQWIKSVKDIIKDFFEKPIVTDDSDALMRDFRNYAEMKKTAIEKCLNQDYRLNQKLPGKEVLEKAVRLIGDTYAIKDPMTFYKRAYELFDDFDEVSLEIEDINSFLRGTQKDIFNRACKILSIYEASKNFISDQEIINYADQIRKIISLKKPYSYINKLDGFTKQLNDSIIGLLDKDTERIRPDVKADYELAMTSLMMDRPYANRLKKKFENKFSELIEKMEHTHDVAALNGIPTESSALCQNCLNEIQKEEEFYQKSLIQSETVKNGDGEKYTSKLVTPVKTVKTIPVGIRTLTKNKTYTIKTEADVDAFVEEISKELKSKLSEDTIIKLN</sequence>
<evidence type="ECO:0000313" key="5">
    <source>
        <dbReference type="Proteomes" id="UP000277999"/>
    </source>
</evidence>
<organism evidence="4 5">
    <name type="scientific">Clostridium autoethanogenum</name>
    <dbReference type="NCBI Taxonomy" id="84023"/>
    <lineage>
        <taxon>Bacteria</taxon>
        <taxon>Bacillati</taxon>
        <taxon>Bacillota</taxon>
        <taxon>Clostridia</taxon>
        <taxon>Eubacteriales</taxon>
        <taxon>Clostridiaceae</taxon>
        <taxon>Clostridium</taxon>
    </lineage>
</organism>